<reference evidence="1 2" key="1">
    <citation type="journal article" date="2022" name="Nat. Genet.">
        <title>Improved pea reference genome and pan-genome highlight genomic features and evolutionary characteristics.</title>
        <authorList>
            <person name="Yang T."/>
            <person name="Liu R."/>
            <person name="Luo Y."/>
            <person name="Hu S."/>
            <person name="Wang D."/>
            <person name="Wang C."/>
            <person name="Pandey M.K."/>
            <person name="Ge S."/>
            <person name="Xu Q."/>
            <person name="Li N."/>
            <person name="Li G."/>
            <person name="Huang Y."/>
            <person name="Saxena R.K."/>
            <person name="Ji Y."/>
            <person name="Li M."/>
            <person name="Yan X."/>
            <person name="He Y."/>
            <person name="Liu Y."/>
            <person name="Wang X."/>
            <person name="Xiang C."/>
            <person name="Varshney R.K."/>
            <person name="Ding H."/>
            <person name="Gao S."/>
            <person name="Zong X."/>
        </authorList>
    </citation>
    <scope>NUCLEOTIDE SEQUENCE [LARGE SCALE GENOMIC DNA]</scope>
    <source>
        <strain evidence="1 2">cv. Zhongwan 6</strain>
    </source>
</reference>
<gene>
    <name evidence="1" type="ORF">KIW84_034796</name>
</gene>
<dbReference type="Proteomes" id="UP001058974">
    <property type="component" value="Chromosome 3"/>
</dbReference>
<accession>A0A9D4Y3P0</accession>
<comment type="caution">
    <text evidence="1">The sequence shown here is derived from an EMBL/GenBank/DDBJ whole genome shotgun (WGS) entry which is preliminary data.</text>
</comment>
<dbReference type="AlphaFoldDB" id="A0A9D4Y3P0"/>
<protein>
    <submittedName>
        <fullName evidence="1">Uncharacterized protein</fullName>
    </submittedName>
</protein>
<evidence type="ECO:0000313" key="2">
    <source>
        <dbReference type="Proteomes" id="UP001058974"/>
    </source>
</evidence>
<evidence type="ECO:0000313" key="1">
    <source>
        <dbReference type="EMBL" id="KAI5430345.1"/>
    </source>
</evidence>
<sequence length="166" mass="19686">MSNNKDTGTRLLRNKTTYTFYPFDLSKLQGLSKRVVGKNVEAFTNDSKAREIEASVCFAKKKNPELLERVKTSWRKIHNKGKVFFRPKENVALHPYVAWIKKRVEALKLPFEREEPFYKQLSQLDSDEPVMIPIEHYRQLQAENYKTQAKKDEMGMQLYQVDQERR</sequence>
<organism evidence="1 2">
    <name type="scientific">Pisum sativum</name>
    <name type="common">Garden pea</name>
    <name type="synonym">Lathyrus oleraceus</name>
    <dbReference type="NCBI Taxonomy" id="3888"/>
    <lineage>
        <taxon>Eukaryota</taxon>
        <taxon>Viridiplantae</taxon>
        <taxon>Streptophyta</taxon>
        <taxon>Embryophyta</taxon>
        <taxon>Tracheophyta</taxon>
        <taxon>Spermatophyta</taxon>
        <taxon>Magnoliopsida</taxon>
        <taxon>eudicotyledons</taxon>
        <taxon>Gunneridae</taxon>
        <taxon>Pentapetalae</taxon>
        <taxon>rosids</taxon>
        <taxon>fabids</taxon>
        <taxon>Fabales</taxon>
        <taxon>Fabaceae</taxon>
        <taxon>Papilionoideae</taxon>
        <taxon>50 kb inversion clade</taxon>
        <taxon>NPAAA clade</taxon>
        <taxon>Hologalegina</taxon>
        <taxon>IRL clade</taxon>
        <taxon>Fabeae</taxon>
        <taxon>Lathyrus</taxon>
    </lineage>
</organism>
<name>A0A9D4Y3P0_PEA</name>
<keyword evidence="2" id="KW-1185">Reference proteome</keyword>
<dbReference type="EMBL" id="JAMSHJ010000003">
    <property type="protein sequence ID" value="KAI5430345.1"/>
    <property type="molecule type" value="Genomic_DNA"/>
</dbReference>
<proteinExistence type="predicted"/>
<dbReference type="Gramene" id="Psat03G0479600-T1">
    <property type="protein sequence ID" value="KAI5430345.1"/>
    <property type="gene ID" value="KIW84_034796"/>
</dbReference>